<dbReference type="InterPro" id="IPR003782">
    <property type="entry name" value="SCO1/SenC"/>
</dbReference>
<feature type="domain" description="Thioredoxin" evidence="6">
    <location>
        <begin position="36"/>
        <end position="198"/>
    </location>
</feature>
<keyword evidence="4" id="KW-1015">Disulfide bond</keyword>
<dbReference type="STRING" id="229921.ADN01_05075"/>
<dbReference type="PATRIC" id="fig|229921.5.peg.2060"/>
<comment type="similarity">
    <text evidence="1">Belongs to the SCO1/2 family.</text>
</comment>
<dbReference type="PANTHER" id="PTHR12151">
    <property type="entry name" value="ELECTRON TRANSPORT PROTIN SCO1/SENC FAMILY MEMBER"/>
    <property type="match status" value="1"/>
</dbReference>
<dbReference type="PROSITE" id="PS51352">
    <property type="entry name" value="THIOREDOXIN_2"/>
    <property type="match status" value="1"/>
</dbReference>
<evidence type="ECO:0000313" key="7">
    <source>
        <dbReference type="EMBL" id="KPL86985.1"/>
    </source>
</evidence>
<name>A0A0P6YAE1_9CHLR</name>
<protein>
    <recommendedName>
        <fullName evidence="6">Thioredoxin domain-containing protein</fullName>
    </recommendedName>
</protein>
<dbReference type="RefSeq" id="WP_062417931.1">
    <property type="nucleotide sequence ID" value="NZ_DF967974.1"/>
</dbReference>
<organism evidence="7 8">
    <name type="scientific">Levilinea saccharolytica</name>
    <dbReference type="NCBI Taxonomy" id="229921"/>
    <lineage>
        <taxon>Bacteria</taxon>
        <taxon>Bacillati</taxon>
        <taxon>Chloroflexota</taxon>
        <taxon>Anaerolineae</taxon>
        <taxon>Anaerolineales</taxon>
        <taxon>Anaerolineaceae</taxon>
        <taxon>Levilinea</taxon>
    </lineage>
</organism>
<dbReference type="Proteomes" id="UP000050501">
    <property type="component" value="Unassembled WGS sequence"/>
</dbReference>
<dbReference type="Pfam" id="PF02630">
    <property type="entry name" value="SCO1-SenC"/>
    <property type="match status" value="1"/>
</dbReference>
<dbReference type="AlphaFoldDB" id="A0A0P6YAE1"/>
<dbReference type="CDD" id="cd02968">
    <property type="entry name" value="SCO"/>
    <property type="match status" value="1"/>
</dbReference>
<keyword evidence="5" id="KW-0472">Membrane</keyword>
<dbReference type="Gene3D" id="3.40.30.10">
    <property type="entry name" value="Glutaredoxin"/>
    <property type="match status" value="1"/>
</dbReference>
<dbReference type="InterPro" id="IPR036249">
    <property type="entry name" value="Thioredoxin-like_sf"/>
</dbReference>
<dbReference type="OrthoDB" id="9811998at2"/>
<dbReference type="GO" id="GO:0046872">
    <property type="term" value="F:metal ion binding"/>
    <property type="evidence" value="ECO:0007669"/>
    <property type="project" value="UniProtKB-KW"/>
</dbReference>
<evidence type="ECO:0000256" key="1">
    <source>
        <dbReference type="ARBA" id="ARBA00010996"/>
    </source>
</evidence>
<dbReference type="EMBL" id="LGCM01000020">
    <property type="protein sequence ID" value="KPL86985.1"/>
    <property type="molecule type" value="Genomic_DNA"/>
</dbReference>
<keyword evidence="5" id="KW-1133">Transmembrane helix</keyword>
<keyword evidence="5" id="KW-0812">Transmembrane</keyword>
<feature type="disulfide bond" description="Redox-active" evidence="4">
    <location>
        <begin position="74"/>
        <end position="78"/>
    </location>
</feature>
<feature type="binding site" evidence="3">
    <location>
        <position position="78"/>
    </location>
    <ligand>
        <name>Cu cation</name>
        <dbReference type="ChEBI" id="CHEBI:23378"/>
    </ligand>
</feature>
<evidence type="ECO:0000259" key="6">
    <source>
        <dbReference type="PROSITE" id="PS51352"/>
    </source>
</evidence>
<evidence type="ECO:0000256" key="2">
    <source>
        <dbReference type="ARBA" id="ARBA00023008"/>
    </source>
</evidence>
<gene>
    <name evidence="7" type="ORF">ADN01_05075</name>
</gene>
<dbReference type="PANTHER" id="PTHR12151:SF25">
    <property type="entry name" value="LINALOOL DEHYDRATASE_ISOMERASE DOMAIN-CONTAINING PROTEIN"/>
    <property type="match status" value="1"/>
</dbReference>
<evidence type="ECO:0000256" key="3">
    <source>
        <dbReference type="PIRSR" id="PIRSR603782-1"/>
    </source>
</evidence>
<reference evidence="7 8" key="1">
    <citation type="submission" date="2015-07" db="EMBL/GenBank/DDBJ databases">
        <title>Genome sequence of Levilinea saccharolytica DSM 16555.</title>
        <authorList>
            <person name="Hemp J."/>
            <person name="Ward L.M."/>
            <person name="Pace L.A."/>
            <person name="Fischer W.W."/>
        </authorList>
    </citation>
    <scope>NUCLEOTIDE SEQUENCE [LARGE SCALE GENOMIC DNA]</scope>
    <source>
        <strain evidence="7 8">KIBI-1</strain>
    </source>
</reference>
<evidence type="ECO:0000256" key="4">
    <source>
        <dbReference type="PIRSR" id="PIRSR603782-2"/>
    </source>
</evidence>
<comment type="caution">
    <text evidence="7">The sequence shown here is derived from an EMBL/GenBank/DDBJ whole genome shotgun (WGS) entry which is preliminary data.</text>
</comment>
<dbReference type="SUPFAM" id="SSF52833">
    <property type="entry name" value="Thioredoxin-like"/>
    <property type="match status" value="1"/>
</dbReference>
<keyword evidence="2 3" id="KW-0186">Copper</keyword>
<sequence length="202" mass="22163">MVRKYGFWLAVGALLGWVVMMGLASLRPYQLRGSVIDSSAPAPEIVLAATDGSTYSLHERQGRVALIFFGYTSCPDVCPATLSEMREVRKALGERAADVDMLFITVDPARDSLERMGMYVSLFDPAILGLTGSPEALEAVYRAYGVTVEFQTETTAAGYLVTHSSRVYVVDRAGKLRLTYPFGTAVDDIVEDVRYLLKEKSS</sequence>
<feature type="transmembrane region" description="Helical" evidence="5">
    <location>
        <begin position="6"/>
        <end position="26"/>
    </location>
</feature>
<keyword evidence="3" id="KW-0479">Metal-binding</keyword>
<accession>A0A0P6YAE1</accession>
<evidence type="ECO:0000313" key="8">
    <source>
        <dbReference type="Proteomes" id="UP000050501"/>
    </source>
</evidence>
<feature type="binding site" evidence="3">
    <location>
        <position position="74"/>
    </location>
    <ligand>
        <name>Cu cation</name>
        <dbReference type="ChEBI" id="CHEBI:23378"/>
    </ligand>
</feature>
<dbReference type="InterPro" id="IPR013766">
    <property type="entry name" value="Thioredoxin_domain"/>
</dbReference>
<evidence type="ECO:0000256" key="5">
    <source>
        <dbReference type="SAM" id="Phobius"/>
    </source>
</evidence>
<keyword evidence="8" id="KW-1185">Reference proteome</keyword>
<proteinExistence type="inferred from homology"/>
<feature type="binding site" evidence="3">
    <location>
        <position position="163"/>
    </location>
    <ligand>
        <name>Cu cation</name>
        <dbReference type="ChEBI" id="CHEBI:23378"/>
    </ligand>
</feature>